<evidence type="ECO:0000313" key="1">
    <source>
        <dbReference type="EMBL" id="CEO89789.1"/>
    </source>
</evidence>
<dbReference type="InterPro" id="IPR001448">
    <property type="entry name" value="SASP_alpha/beta-type"/>
</dbReference>
<dbReference type="EMBL" id="CDRZ01000259">
    <property type="protein sequence ID" value="CEO89789.1"/>
    <property type="molecule type" value="Genomic_DNA"/>
</dbReference>
<dbReference type="AlphaFoldDB" id="A0A0B7MGP2"/>
<name>A0A0B7MGP2_9FIRM</name>
<proteinExistence type="predicted"/>
<dbReference type="OrthoDB" id="1684060at2"/>
<reference evidence="2" key="1">
    <citation type="submission" date="2015-01" db="EMBL/GenBank/DDBJ databases">
        <authorList>
            <person name="Manzoor Shahid"/>
            <person name="Zubair Saima"/>
        </authorList>
    </citation>
    <scope>NUCLEOTIDE SEQUENCE [LARGE SCALE GENOMIC DNA]</scope>
    <source>
        <strain evidence="2">Sp3</strain>
    </source>
</reference>
<dbReference type="RefSeq" id="WP_044665669.1">
    <property type="nucleotide sequence ID" value="NZ_CDRZ01000259.1"/>
</dbReference>
<dbReference type="Pfam" id="PF00269">
    <property type="entry name" value="SASP"/>
    <property type="match status" value="1"/>
</dbReference>
<gene>
    <name evidence="1" type="primary">sspF</name>
    <name evidence="1" type="ORF">SSCH_600008</name>
</gene>
<protein>
    <submittedName>
        <fullName evidence="1">Protein sspF</fullName>
    </submittedName>
</protein>
<dbReference type="GO" id="GO:0003690">
    <property type="term" value="F:double-stranded DNA binding"/>
    <property type="evidence" value="ECO:0007669"/>
    <property type="project" value="InterPro"/>
</dbReference>
<keyword evidence="2" id="KW-1185">Reference proteome</keyword>
<organism evidence="1 2">
    <name type="scientific">Syntrophaceticus schinkii</name>
    <dbReference type="NCBI Taxonomy" id="499207"/>
    <lineage>
        <taxon>Bacteria</taxon>
        <taxon>Bacillati</taxon>
        <taxon>Bacillota</taxon>
        <taxon>Clostridia</taxon>
        <taxon>Thermoanaerobacterales</taxon>
        <taxon>Thermoanaerobacterales Family III. Incertae Sedis</taxon>
        <taxon>Syntrophaceticus</taxon>
    </lineage>
</organism>
<accession>A0A0B7MGP2</accession>
<sequence length="63" mass="7169">MGRRNRGLMSERLKYELAKDMGVLDIVQSEGWGSVPSRDCGNLVKLAIERAERSLQTDNRFQS</sequence>
<evidence type="ECO:0000313" key="2">
    <source>
        <dbReference type="Proteomes" id="UP000046155"/>
    </source>
</evidence>
<dbReference type="Proteomes" id="UP000046155">
    <property type="component" value="Unassembled WGS sequence"/>
</dbReference>
<dbReference type="GO" id="GO:0006265">
    <property type="term" value="P:DNA topological change"/>
    <property type="evidence" value="ECO:0007669"/>
    <property type="project" value="InterPro"/>
</dbReference>